<feature type="region of interest" description="Disordered" evidence="1">
    <location>
        <begin position="1"/>
        <end position="244"/>
    </location>
</feature>
<feature type="compositionally biased region" description="Basic and acidic residues" evidence="1">
    <location>
        <begin position="47"/>
        <end position="56"/>
    </location>
</feature>
<organism evidence="2 3">
    <name type="scientific">Moniliophthora roreri</name>
    <name type="common">Frosty pod rot fungus</name>
    <name type="synonym">Monilia roreri</name>
    <dbReference type="NCBI Taxonomy" id="221103"/>
    <lineage>
        <taxon>Eukaryota</taxon>
        <taxon>Fungi</taxon>
        <taxon>Dikarya</taxon>
        <taxon>Basidiomycota</taxon>
        <taxon>Agaricomycotina</taxon>
        <taxon>Agaricomycetes</taxon>
        <taxon>Agaricomycetidae</taxon>
        <taxon>Agaricales</taxon>
        <taxon>Marasmiineae</taxon>
        <taxon>Marasmiaceae</taxon>
        <taxon>Moniliophthora</taxon>
    </lineage>
</organism>
<evidence type="ECO:0000313" key="3">
    <source>
        <dbReference type="Proteomes" id="UP000054988"/>
    </source>
</evidence>
<protein>
    <submittedName>
        <fullName evidence="2">Uncharacterized protein</fullName>
    </submittedName>
</protein>
<feature type="compositionally biased region" description="Low complexity" evidence="1">
    <location>
        <begin position="306"/>
        <end position="319"/>
    </location>
</feature>
<feature type="compositionally biased region" description="Polar residues" evidence="1">
    <location>
        <begin position="378"/>
        <end position="391"/>
    </location>
</feature>
<accession>A0A0W0FQ18</accession>
<feature type="region of interest" description="Disordered" evidence="1">
    <location>
        <begin position="281"/>
        <end position="351"/>
    </location>
</feature>
<proteinExistence type="predicted"/>
<feature type="compositionally biased region" description="Basic and acidic residues" evidence="1">
    <location>
        <begin position="72"/>
        <end position="81"/>
    </location>
</feature>
<sequence>MAFGLSSKFNSVSSPRSKPQLTDKVKQDEEDWYIPYNGPYEPPRPSARQEKNRDSWGDPIDGTEQAEEEEEHILGDPELHIRYGGVDTGNSGEWKSGGSGNGGDTKPRQRNRTQSGGSLFSGRTVSSGTVDPGRMSMGAYPRRSTVSSSSPRPPIPSYVNIDVTGGVGETPIPVYRASSSRDTSSTPTRKSLTSLFTFNSTSRRRTSSKPSPDTNRPPIPSSSVAQDQDTGKRPSSIDRTQTNPILVEEALRVSGGSNDGEYYNAFYSGLINLNADNKQPTYDSEAPNHTDFYFGHPTPFGKEPHSASSDPMSSSAPHPYAYSFEANSPQSAPPTQKSHLNTSTRNHDTQHTSFAQLQSATADSRHLLIPLRERALKNSASTPNLRGTQQPSPSPPRWNFKDRLLAAETWCDALLFPRPRLKVKQEGGGTPPYSSSGRIVSPPGSPVLDQPQALGAQLSVASRVLAHSRSLVNLSTPGVAGPSTWRREEERAMVLPEPTPVEELAALQSQNANLTPPKPSRPKSWALDDLVLPSPVPSLARSNPGTSAKKVADTGHQFVPE</sequence>
<feature type="compositionally biased region" description="Low complexity" evidence="1">
    <location>
        <begin position="176"/>
        <end position="201"/>
    </location>
</feature>
<feature type="region of interest" description="Disordered" evidence="1">
    <location>
        <begin position="376"/>
        <end position="398"/>
    </location>
</feature>
<dbReference type="EMBL" id="LATX01001768">
    <property type="protein sequence ID" value="KTB38353.1"/>
    <property type="molecule type" value="Genomic_DNA"/>
</dbReference>
<feature type="compositionally biased region" description="Polar residues" evidence="1">
    <location>
        <begin position="325"/>
        <end position="344"/>
    </location>
</feature>
<gene>
    <name evidence="2" type="ORF">WG66_9050</name>
</gene>
<evidence type="ECO:0000313" key="2">
    <source>
        <dbReference type="EMBL" id="KTB38353.1"/>
    </source>
</evidence>
<feature type="region of interest" description="Disordered" evidence="1">
    <location>
        <begin position="536"/>
        <end position="561"/>
    </location>
</feature>
<dbReference type="AlphaFoldDB" id="A0A0W0FQ18"/>
<name>A0A0W0FQ18_MONRR</name>
<feature type="compositionally biased region" description="Polar residues" evidence="1">
    <location>
        <begin position="7"/>
        <end position="20"/>
    </location>
</feature>
<dbReference type="Proteomes" id="UP000054988">
    <property type="component" value="Unassembled WGS sequence"/>
</dbReference>
<evidence type="ECO:0000256" key="1">
    <source>
        <dbReference type="SAM" id="MobiDB-lite"/>
    </source>
</evidence>
<feature type="compositionally biased region" description="Low complexity" evidence="1">
    <location>
        <begin position="141"/>
        <end position="150"/>
    </location>
</feature>
<reference evidence="2 3" key="1">
    <citation type="submission" date="2015-12" db="EMBL/GenBank/DDBJ databases">
        <title>Draft genome sequence of Moniliophthora roreri, the causal agent of frosty pod rot of cacao.</title>
        <authorList>
            <person name="Aime M.C."/>
            <person name="Diaz-Valderrama J.R."/>
            <person name="Kijpornyongpan T."/>
            <person name="Phillips-Mora W."/>
        </authorList>
    </citation>
    <scope>NUCLEOTIDE SEQUENCE [LARGE SCALE GENOMIC DNA]</scope>
    <source>
        <strain evidence="2 3">MCA 2952</strain>
    </source>
</reference>
<comment type="caution">
    <text evidence="2">The sequence shown here is derived from an EMBL/GenBank/DDBJ whole genome shotgun (WGS) entry which is preliminary data.</text>
</comment>
<feature type="compositionally biased region" description="Polar residues" evidence="1">
    <location>
        <begin position="112"/>
        <end position="129"/>
    </location>
</feature>